<dbReference type="HOGENOM" id="CLU_1713933_0_0_1"/>
<protein>
    <submittedName>
        <fullName evidence="1">Uncharacterized protein</fullName>
    </submittedName>
</protein>
<sequence>MIDTIADHTRERLNNMTPEELDANSVFFANQADSLDGARQKRIFDHNRVVLPIIEGKLAASGITLAYNDFGNDIGNQAQKVFNIDKTIAASPDVDPEDVRNALQKALDEEYDPDRYYNPDGSPGTKAAIDHKNVISSFTQALNKSQGLSCTSE</sequence>
<proteinExistence type="predicted"/>
<dbReference type="AlphaFoldDB" id="W3X6L3"/>
<keyword evidence="2" id="KW-1185">Reference proteome</keyword>
<dbReference type="KEGG" id="pfy:PFICI_06740"/>
<reference evidence="2" key="1">
    <citation type="journal article" date="2015" name="BMC Genomics">
        <title>Genomic and transcriptomic analysis of the endophytic fungus Pestalotiopsis fici reveals its lifestyle and high potential for synthesis of natural products.</title>
        <authorList>
            <person name="Wang X."/>
            <person name="Zhang X."/>
            <person name="Liu L."/>
            <person name="Xiang M."/>
            <person name="Wang W."/>
            <person name="Sun X."/>
            <person name="Che Y."/>
            <person name="Guo L."/>
            <person name="Liu G."/>
            <person name="Guo L."/>
            <person name="Wang C."/>
            <person name="Yin W.B."/>
            <person name="Stadler M."/>
            <person name="Zhang X."/>
            <person name="Liu X."/>
        </authorList>
    </citation>
    <scope>NUCLEOTIDE SEQUENCE [LARGE SCALE GENOMIC DNA]</scope>
    <source>
        <strain evidence="2">W106-1 / CGMCC3.15140</strain>
    </source>
</reference>
<dbReference type="InParanoid" id="W3X6L3"/>
<accession>W3X6L3</accession>
<dbReference type="Proteomes" id="UP000030651">
    <property type="component" value="Unassembled WGS sequence"/>
</dbReference>
<evidence type="ECO:0000313" key="1">
    <source>
        <dbReference type="EMBL" id="ETS81738.1"/>
    </source>
</evidence>
<dbReference type="EMBL" id="KI912112">
    <property type="protein sequence ID" value="ETS81738.1"/>
    <property type="molecule type" value="Genomic_DNA"/>
</dbReference>
<dbReference type="GeneID" id="19271753"/>
<organism evidence="1 2">
    <name type="scientific">Pestalotiopsis fici (strain W106-1 / CGMCC3.15140)</name>
    <dbReference type="NCBI Taxonomy" id="1229662"/>
    <lineage>
        <taxon>Eukaryota</taxon>
        <taxon>Fungi</taxon>
        <taxon>Dikarya</taxon>
        <taxon>Ascomycota</taxon>
        <taxon>Pezizomycotina</taxon>
        <taxon>Sordariomycetes</taxon>
        <taxon>Xylariomycetidae</taxon>
        <taxon>Amphisphaeriales</taxon>
        <taxon>Sporocadaceae</taxon>
        <taxon>Pestalotiopsis</taxon>
    </lineage>
</organism>
<dbReference type="RefSeq" id="XP_007833512.1">
    <property type="nucleotide sequence ID" value="XM_007835321.1"/>
</dbReference>
<name>W3X6L3_PESFW</name>
<gene>
    <name evidence="1" type="ORF">PFICI_06740</name>
</gene>
<evidence type="ECO:0000313" key="2">
    <source>
        <dbReference type="Proteomes" id="UP000030651"/>
    </source>
</evidence>